<name>A0A2N9PDC4_9FLAO</name>
<reference evidence="1 2" key="1">
    <citation type="submission" date="2018-02" db="EMBL/GenBank/DDBJ databases">
        <authorList>
            <person name="Cohen D.B."/>
            <person name="Kent A.D."/>
        </authorList>
    </citation>
    <scope>NUCLEOTIDE SEQUENCE [LARGE SCALE GENOMIC DNA]</scope>
    <source>
        <strain evidence="1">CIP109753</strain>
    </source>
</reference>
<protein>
    <recommendedName>
        <fullName evidence="3">Filamentation induced by cAMP protein Fic</fullName>
    </recommendedName>
</protein>
<evidence type="ECO:0008006" key="3">
    <source>
        <dbReference type="Google" id="ProtNLM"/>
    </source>
</evidence>
<evidence type="ECO:0000313" key="1">
    <source>
        <dbReference type="EMBL" id="SPE78307.1"/>
    </source>
</evidence>
<sequence length="40" mass="4383">MTKTSTDTALRDITDLVNKGVLLKANSGGRSTHYLLNDDF</sequence>
<proteinExistence type="predicted"/>
<organism evidence="1 2">
    <name type="scientific">Flavobacterium columnare</name>
    <dbReference type="NCBI Taxonomy" id="996"/>
    <lineage>
        <taxon>Bacteria</taxon>
        <taxon>Pseudomonadati</taxon>
        <taxon>Bacteroidota</taxon>
        <taxon>Flavobacteriia</taxon>
        <taxon>Flavobacteriales</taxon>
        <taxon>Flavobacteriaceae</taxon>
        <taxon>Flavobacterium</taxon>
    </lineage>
</organism>
<evidence type="ECO:0000313" key="2">
    <source>
        <dbReference type="Proteomes" id="UP000238180"/>
    </source>
</evidence>
<gene>
    <name evidence="1" type="ORF">FLACOL_02323</name>
</gene>
<dbReference type="Proteomes" id="UP000238180">
    <property type="component" value="Unassembled WGS sequence"/>
</dbReference>
<dbReference type="AlphaFoldDB" id="A0A2N9PDC4"/>
<accession>A0A2N9PDC4</accession>
<dbReference type="EMBL" id="OLKH01000125">
    <property type="protein sequence ID" value="SPE78307.1"/>
    <property type="molecule type" value="Genomic_DNA"/>
</dbReference>